<evidence type="ECO:0008006" key="3">
    <source>
        <dbReference type="Google" id="ProtNLM"/>
    </source>
</evidence>
<gene>
    <name evidence="1" type="ORF">VP01_289g4</name>
</gene>
<evidence type="ECO:0000313" key="1">
    <source>
        <dbReference type="EMBL" id="KNZ54622.1"/>
    </source>
</evidence>
<name>A0A0L6V283_9BASI</name>
<dbReference type="AlphaFoldDB" id="A0A0L6V283"/>
<dbReference type="EMBL" id="LAVV01007834">
    <property type="protein sequence ID" value="KNZ54622.1"/>
    <property type="molecule type" value="Genomic_DNA"/>
</dbReference>
<reference evidence="1 2" key="1">
    <citation type="submission" date="2015-08" db="EMBL/GenBank/DDBJ databases">
        <title>Next Generation Sequencing and Analysis of the Genome of Puccinia sorghi L Schw, the Causal Agent of Maize Common Rust.</title>
        <authorList>
            <person name="Rochi L."/>
            <person name="Burguener G."/>
            <person name="Darino M."/>
            <person name="Turjanski A."/>
            <person name="Kreff E."/>
            <person name="Dieguez M.J."/>
            <person name="Sacco F."/>
        </authorList>
    </citation>
    <scope>NUCLEOTIDE SEQUENCE [LARGE SCALE GENOMIC DNA]</scope>
    <source>
        <strain evidence="1 2">RO10H11247</strain>
    </source>
</reference>
<organism evidence="1 2">
    <name type="scientific">Puccinia sorghi</name>
    <dbReference type="NCBI Taxonomy" id="27349"/>
    <lineage>
        <taxon>Eukaryota</taxon>
        <taxon>Fungi</taxon>
        <taxon>Dikarya</taxon>
        <taxon>Basidiomycota</taxon>
        <taxon>Pucciniomycotina</taxon>
        <taxon>Pucciniomycetes</taxon>
        <taxon>Pucciniales</taxon>
        <taxon>Pucciniaceae</taxon>
        <taxon>Puccinia</taxon>
    </lineage>
</organism>
<dbReference type="Proteomes" id="UP000037035">
    <property type="component" value="Unassembled WGS sequence"/>
</dbReference>
<dbReference type="VEuPathDB" id="FungiDB:VP01_289g4"/>
<proteinExistence type="predicted"/>
<sequence length="71" mass="8099">MIPTEPSEQEANVYAVQMANSPGTRETPTTFREAMSLPGAPPWKSAIENELENLRRKCVWKVRLYHARDTP</sequence>
<comment type="caution">
    <text evidence="1">The sequence shown here is derived from an EMBL/GenBank/DDBJ whole genome shotgun (WGS) entry which is preliminary data.</text>
</comment>
<keyword evidence="2" id="KW-1185">Reference proteome</keyword>
<accession>A0A0L6V283</accession>
<protein>
    <recommendedName>
        <fullName evidence="3">Reverse transcriptase Ty1/copia-type domain-containing protein</fullName>
    </recommendedName>
</protein>
<evidence type="ECO:0000313" key="2">
    <source>
        <dbReference type="Proteomes" id="UP000037035"/>
    </source>
</evidence>